<proteinExistence type="predicted"/>
<dbReference type="EMBL" id="JAIWYP010000002">
    <property type="protein sequence ID" value="KAH3874177.1"/>
    <property type="molecule type" value="Genomic_DNA"/>
</dbReference>
<evidence type="ECO:0000313" key="1">
    <source>
        <dbReference type="EMBL" id="KAH3874177.1"/>
    </source>
</evidence>
<name>A0A9D4MAY1_DREPO</name>
<keyword evidence="2" id="KW-1185">Reference proteome</keyword>
<evidence type="ECO:0000313" key="2">
    <source>
        <dbReference type="Proteomes" id="UP000828390"/>
    </source>
</evidence>
<reference evidence="1" key="2">
    <citation type="submission" date="2020-11" db="EMBL/GenBank/DDBJ databases">
        <authorList>
            <person name="McCartney M.A."/>
            <person name="Auch B."/>
            <person name="Kono T."/>
            <person name="Mallez S."/>
            <person name="Becker A."/>
            <person name="Gohl D.M."/>
            <person name="Silverstein K.A.T."/>
            <person name="Koren S."/>
            <person name="Bechman K.B."/>
            <person name="Herman A."/>
            <person name="Abrahante J.E."/>
            <person name="Garbe J."/>
        </authorList>
    </citation>
    <scope>NUCLEOTIDE SEQUENCE</scope>
    <source>
        <strain evidence="1">Duluth1</strain>
        <tissue evidence="1">Whole animal</tissue>
    </source>
</reference>
<comment type="caution">
    <text evidence="1">The sequence shown here is derived from an EMBL/GenBank/DDBJ whole genome shotgun (WGS) entry which is preliminary data.</text>
</comment>
<dbReference type="AlphaFoldDB" id="A0A9D4MAY1"/>
<organism evidence="1 2">
    <name type="scientific">Dreissena polymorpha</name>
    <name type="common">Zebra mussel</name>
    <name type="synonym">Mytilus polymorpha</name>
    <dbReference type="NCBI Taxonomy" id="45954"/>
    <lineage>
        <taxon>Eukaryota</taxon>
        <taxon>Metazoa</taxon>
        <taxon>Spiralia</taxon>
        <taxon>Lophotrochozoa</taxon>
        <taxon>Mollusca</taxon>
        <taxon>Bivalvia</taxon>
        <taxon>Autobranchia</taxon>
        <taxon>Heteroconchia</taxon>
        <taxon>Euheterodonta</taxon>
        <taxon>Imparidentia</taxon>
        <taxon>Neoheterodontei</taxon>
        <taxon>Myida</taxon>
        <taxon>Dreissenoidea</taxon>
        <taxon>Dreissenidae</taxon>
        <taxon>Dreissena</taxon>
    </lineage>
</organism>
<protein>
    <submittedName>
        <fullName evidence="1">Uncharacterized protein</fullName>
    </submittedName>
</protein>
<reference evidence="1" key="1">
    <citation type="journal article" date="2019" name="bioRxiv">
        <title>The Genome of the Zebra Mussel, Dreissena polymorpha: A Resource for Invasive Species Research.</title>
        <authorList>
            <person name="McCartney M.A."/>
            <person name="Auch B."/>
            <person name="Kono T."/>
            <person name="Mallez S."/>
            <person name="Zhang Y."/>
            <person name="Obille A."/>
            <person name="Becker A."/>
            <person name="Abrahante J.E."/>
            <person name="Garbe J."/>
            <person name="Badalamenti J.P."/>
            <person name="Herman A."/>
            <person name="Mangelson H."/>
            <person name="Liachko I."/>
            <person name="Sullivan S."/>
            <person name="Sone E.D."/>
            <person name="Koren S."/>
            <person name="Silverstein K.A.T."/>
            <person name="Beckman K.B."/>
            <person name="Gohl D.M."/>
        </authorList>
    </citation>
    <scope>NUCLEOTIDE SEQUENCE</scope>
    <source>
        <strain evidence="1">Duluth1</strain>
        <tissue evidence="1">Whole animal</tissue>
    </source>
</reference>
<dbReference type="Proteomes" id="UP000828390">
    <property type="component" value="Unassembled WGS sequence"/>
</dbReference>
<sequence length="190" mass="22226">MSPHVPFNHRRKCNRKSRILLDFQKMSQHVPFYPRRKCNRKSAQERRQKTWIVRKCLRKYHTGEEVIVISDGDDETDQAYVRQGARDREIRTQVFTGSSNRSRYPVRRVNLKGTPIVKLERKRSPSANPGLKQKSNVLSHCPKTCRRRSCLLEFAVSGRCIIFYPGQERSIQPSRLISAERNIQSTIVCT</sequence>
<gene>
    <name evidence="1" type="ORF">DPMN_037419</name>
</gene>
<accession>A0A9D4MAY1</accession>